<comment type="catalytic activity">
    <reaction evidence="4">
        <text>RX + glutathione = an S-substituted glutathione + a halide anion + H(+)</text>
        <dbReference type="Rhea" id="RHEA:16437"/>
        <dbReference type="ChEBI" id="CHEBI:15378"/>
        <dbReference type="ChEBI" id="CHEBI:16042"/>
        <dbReference type="ChEBI" id="CHEBI:17792"/>
        <dbReference type="ChEBI" id="CHEBI:57925"/>
        <dbReference type="ChEBI" id="CHEBI:90779"/>
        <dbReference type="EC" id="2.5.1.18"/>
    </reaction>
</comment>
<dbReference type="SUPFAM" id="SSF47616">
    <property type="entry name" value="GST C-terminal domain-like"/>
    <property type="match status" value="1"/>
</dbReference>
<gene>
    <name evidence="7" type="ORF">B0H17DRAFT_1214080</name>
</gene>
<evidence type="ECO:0000256" key="2">
    <source>
        <dbReference type="ARBA" id="ARBA00012452"/>
    </source>
</evidence>
<dbReference type="InterPro" id="IPR010987">
    <property type="entry name" value="Glutathione-S-Trfase_C-like"/>
</dbReference>
<proteinExistence type="inferred from homology"/>
<evidence type="ECO:0000313" key="7">
    <source>
        <dbReference type="EMBL" id="KAJ7655364.1"/>
    </source>
</evidence>
<dbReference type="EMBL" id="JARKIE010000312">
    <property type="protein sequence ID" value="KAJ7655364.1"/>
    <property type="molecule type" value="Genomic_DNA"/>
</dbReference>
<dbReference type="Proteomes" id="UP001221757">
    <property type="component" value="Unassembled WGS sequence"/>
</dbReference>
<dbReference type="InterPro" id="IPR004046">
    <property type="entry name" value="GST_C"/>
</dbReference>
<dbReference type="Gene3D" id="3.40.30.10">
    <property type="entry name" value="Glutaredoxin"/>
    <property type="match status" value="1"/>
</dbReference>
<dbReference type="GO" id="GO:0005737">
    <property type="term" value="C:cytoplasm"/>
    <property type="evidence" value="ECO:0007669"/>
    <property type="project" value="UniProtKB-ARBA"/>
</dbReference>
<name>A0AAD7CNQ3_MYCRO</name>
<dbReference type="AlphaFoldDB" id="A0AAD7CNQ3"/>
<evidence type="ECO:0000256" key="4">
    <source>
        <dbReference type="ARBA" id="ARBA00047960"/>
    </source>
</evidence>
<keyword evidence="3" id="KW-0808">Transferase</keyword>
<dbReference type="Pfam" id="PF02798">
    <property type="entry name" value="GST_N"/>
    <property type="match status" value="1"/>
</dbReference>
<dbReference type="SFLD" id="SFLDG00358">
    <property type="entry name" value="Main_(cytGST)"/>
    <property type="match status" value="1"/>
</dbReference>
<sequence>MASSENPKITLHWLNRSRSPRILWLLEEFGVPYDIKIHQRDSSTNRVNPTLKDVHPLGKSPVITVGDHTLAESAVIVEYLSEHFAPSLIPAKWKPECEGKLGGETEEYMRYRYYMHYCEGSLMPLLVVLVVSSNVESTAPDVAGKINAGFLHPNFEVHFAFLEEQLGSAPGGGPYLCGSTLTGADIMLAFSLMVIMSELGDRGLGNLKQETHPKLLAHVELLKGSRSYMRTVDKMLELDGESQPQGVYRLW</sequence>
<dbReference type="InterPro" id="IPR036282">
    <property type="entry name" value="Glutathione-S-Trfase_C_sf"/>
</dbReference>
<dbReference type="PROSITE" id="PS50404">
    <property type="entry name" value="GST_NTER"/>
    <property type="match status" value="1"/>
</dbReference>
<dbReference type="PANTHER" id="PTHR44051:SF9">
    <property type="entry name" value="GLUTATHIONE S-TRANSFERASE 1"/>
    <property type="match status" value="1"/>
</dbReference>
<feature type="domain" description="GST N-terminal" evidence="5">
    <location>
        <begin position="6"/>
        <end position="88"/>
    </location>
</feature>
<dbReference type="InterPro" id="IPR036249">
    <property type="entry name" value="Thioredoxin-like_sf"/>
</dbReference>
<organism evidence="7 8">
    <name type="scientific">Mycena rosella</name>
    <name type="common">Pink bonnet</name>
    <name type="synonym">Agaricus rosellus</name>
    <dbReference type="NCBI Taxonomy" id="1033263"/>
    <lineage>
        <taxon>Eukaryota</taxon>
        <taxon>Fungi</taxon>
        <taxon>Dikarya</taxon>
        <taxon>Basidiomycota</taxon>
        <taxon>Agaricomycotina</taxon>
        <taxon>Agaricomycetes</taxon>
        <taxon>Agaricomycetidae</taxon>
        <taxon>Agaricales</taxon>
        <taxon>Marasmiineae</taxon>
        <taxon>Mycenaceae</taxon>
        <taxon>Mycena</taxon>
    </lineage>
</organism>
<evidence type="ECO:0000256" key="1">
    <source>
        <dbReference type="ARBA" id="ARBA00007409"/>
    </source>
</evidence>
<dbReference type="GO" id="GO:0004602">
    <property type="term" value="F:glutathione peroxidase activity"/>
    <property type="evidence" value="ECO:0007669"/>
    <property type="project" value="UniProtKB-ARBA"/>
</dbReference>
<dbReference type="PANTHER" id="PTHR44051">
    <property type="entry name" value="GLUTATHIONE S-TRANSFERASE-RELATED"/>
    <property type="match status" value="1"/>
</dbReference>
<dbReference type="InterPro" id="IPR004045">
    <property type="entry name" value="Glutathione_S-Trfase_N"/>
</dbReference>
<dbReference type="GO" id="GO:0004364">
    <property type="term" value="F:glutathione transferase activity"/>
    <property type="evidence" value="ECO:0007669"/>
    <property type="project" value="UniProtKB-EC"/>
</dbReference>
<dbReference type="Pfam" id="PF14497">
    <property type="entry name" value="GST_C_3"/>
    <property type="match status" value="1"/>
</dbReference>
<keyword evidence="8" id="KW-1185">Reference proteome</keyword>
<reference evidence="7" key="1">
    <citation type="submission" date="2023-03" db="EMBL/GenBank/DDBJ databases">
        <title>Massive genome expansion in bonnet fungi (Mycena s.s.) driven by repeated elements and novel gene families across ecological guilds.</title>
        <authorList>
            <consortium name="Lawrence Berkeley National Laboratory"/>
            <person name="Harder C.B."/>
            <person name="Miyauchi S."/>
            <person name="Viragh M."/>
            <person name="Kuo A."/>
            <person name="Thoen E."/>
            <person name="Andreopoulos B."/>
            <person name="Lu D."/>
            <person name="Skrede I."/>
            <person name="Drula E."/>
            <person name="Henrissat B."/>
            <person name="Morin E."/>
            <person name="Kohler A."/>
            <person name="Barry K."/>
            <person name="LaButti K."/>
            <person name="Morin E."/>
            <person name="Salamov A."/>
            <person name="Lipzen A."/>
            <person name="Mereny Z."/>
            <person name="Hegedus B."/>
            <person name="Baldrian P."/>
            <person name="Stursova M."/>
            <person name="Weitz H."/>
            <person name="Taylor A."/>
            <person name="Grigoriev I.V."/>
            <person name="Nagy L.G."/>
            <person name="Martin F."/>
            <person name="Kauserud H."/>
        </authorList>
    </citation>
    <scope>NUCLEOTIDE SEQUENCE</scope>
    <source>
        <strain evidence="7">CBHHK067</strain>
    </source>
</reference>
<dbReference type="PROSITE" id="PS50405">
    <property type="entry name" value="GST_CTER"/>
    <property type="match status" value="1"/>
</dbReference>
<evidence type="ECO:0000256" key="3">
    <source>
        <dbReference type="ARBA" id="ARBA00022679"/>
    </source>
</evidence>
<evidence type="ECO:0000313" key="8">
    <source>
        <dbReference type="Proteomes" id="UP001221757"/>
    </source>
</evidence>
<evidence type="ECO:0000259" key="6">
    <source>
        <dbReference type="PROSITE" id="PS50405"/>
    </source>
</evidence>
<dbReference type="FunFam" id="3.40.30.10:FF:000156">
    <property type="entry name" value="Glutathione S-transferase 1"/>
    <property type="match status" value="1"/>
</dbReference>
<evidence type="ECO:0000259" key="5">
    <source>
        <dbReference type="PROSITE" id="PS50404"/>
    </source>
</evidence>
<comment type="similarity">
    <text evidence="1">Belongs to the GST superfamily.</text>
</comment>
<dbReference type="InterPro" id="IPR040079">
    <property type="entry name" value="Glutathione_S-Trfase"/>
</dbReference>
<protein>
    <recommendedName>
        <fullName evidence="2">glutathione transferase</fullName>
        <ecNumber evidence="2">2.5.1.18</ecNumber>
    </recommendedName>
</protein>
<feature type="domain" description="GST C-terminal" evidence="6">
    <location>
        <begin position="104"/>
        <end position="242"/>
    </location>
</feature>
<accession>A0AAD7CNQ3</accession>
<dbReference type="SUPFAM" id="SSF52833">
    <property type="entry name" value="Thioredoxin-like"/>
    <property type="match status" value="1"/>
</dbReference>
<dbReference type="EC" id="2.5.1.18" evidence="2"/>
<dbReference type="Gene3D" id="1.20.1050.10">
    <property type="match status" value="1"/>
</dbReference>
<dbReference type="CDD" id="cd03046">
    <property type="entry name" value="GST_N_GTT1_like"/>
    <property type="match status" value="1"/>
</dbReference>
<comment type="caution">
    <text evidence="7">The sequence shown here is derived from an EMBL/GenBank/DDBJ whole genome shotgun (WGS) entry which is preliminary data.</text>
</comment>
<dbReference type="SFLD" id="SFLDS00019">
    <property type="entry name" value="Glutathione_Transferase_(cytos"/>
    <property type="match status" value="1"/>
</dbReference>